<dbReference type="Proteomes" id="UP000223525">
    <property type="component" value="Unassembled WGS sequence"/>
</dbReference>
<organism evidence="2 3">
    <name type="scientific">Fusobacterium nucleatum subsp. polymorphum</name>
    <name type="common">Fusobacterium polymorphum</name>
    <dbReference type="NCBI Taxonomy" id="76857"/>
    <lineage>
        <taxon>Bacteria</taxon>
        <taxon>Fusobacteriati</taxon>
        <taxon>Fusobacteriota</taxon>
        <taxon>Fusobacteriia</taxon>
        <taxon>Fusobacteriales</taxon>
        <taxon>Fusobacteriaceae</taxon>
        <taxon>Fusobacterium</taxon>
    </lineage>
</organism>
<accession>A0A2C6AU22</accession>
<feature type="compositionally biased region" description="Basic and acidic residues" evidence="1">
    <location>
        <begin position="95"/>
        <end position="117"/>
    </location>
</feature>
<name>A0A2C6AU22_FUSNP</name>
<reference evidence="2 3" key="1">
    <citation type="submission" date="2017-06" db="EMBL/GenBank/DDBJ databases">
        <title>Draft genome sequence of Fusobacterium nucleatum subsp. polymorphum KCOM 1248 (=ChDC F113).</title>
        <authorList>
            <person name="Kook J.-K."/>
            <person name="Park S.-N."/>
            <person name="Lim Y.K."/>
            <person name="Roh H."/>
        </authorList>
    </citation>
    <scope>NUCLEOTIDE SEQUENCE [LARGE SCALE GENOMIC DNA]</scope>
    <source>
        <strain evidence="3">KCOM 1248 (ChDC F113)</strain>
    </source>
</reference>
<protein>
    <submittedName>
        <fullName evidence="2">Hemolysin</fullName>
    </submittedName>
</protein>
<evidence type="ECO:0000313" key="2">
    <source>
        <dbReference type="EMBL" id="PHH95413.1"/>
    </source>
</evidence>
<comment type="caution">
    <text evidence="2">The sequence shown here is derived from an EMBL/GenBank/DDBJ whole genome shotgun (WGS) entry which is preliminary data.</text>
</comment>
<gene>
    <name evidence="2" type="ORF">CA836_12730</name>
</gene>
<feature type="region of interest" description="Disordered" evidence="1">
    <location>
        <begin position="95"/>
        <end position="120"/>
    </location>
</feature>
<evidence type="ECO:0000313" key="3">
    <source>
        <dbReference type="Proteomes" id="UP000223525"/>
    </source>
</evidence>
<dbReference type="AlphaFoldDB" id="A0A2C6AU22"/>
<evidence type="ECO:0000256" key="1">
    <source>
        <dbReference type="SAM" id="MobiDB-lite"/>
    </source>
</evidence>
<proteinExistence type="predicted"/>
<sequence length="438" mass="47917">MEELSRQFKAREINEKQLKEAARDIVKGYGKDIGIDYEVVYLDESTMPKDAKGSTGSAYILDEKNRKVLIPIDVKKIKDTGDLFGTIAEEVSHGKDALEGRQDKKVAEDKGNKEKGLESLGRPANDYVKNKLGDDNNSNISLTTDGIDLTNADVGEKVGDVNTQDDRNGGYAEILPSQQKDPWLNKIHFKLLRLRKNTDEFSEKVLITSFYINTKISSMLFDPEDKTIREFTLGALKAGGEDLSLNTYKIPKRFQYNTLPYKYGELFGHSTMSALGILGNITGSGMEGGGTAAALPTGGGSLGVVALGAGVQTYSVGVIGTSAINSAKVGLDIKAMKSEGGSSDNNSNKSIEDTKNLEKELEELKDGWGKGSFSDKEATIEYHYKKHKEEVGADSLLQYLRKAKAFSKNLRGAKKSNVMGATKEFLYKMKLDIKITSS</sequence>
<dbReference type="EMBL" id="NIRK01000004">
    <property type="protein sequence ID" value="PHH95413.1"/>
    <property type="molecule type" value="Genomic_DNA"/>
</dbReference>